<evidence type="ECO:0000313" key="1">
    <source>
        <dbReference type="EMBL" id="ART91480.1"/>
    </source>
</evidence>
<evidence type="ECO:0000313" key="2">
    <source>
        <dbReference type="EMBL" id="CAE52592.1"/>
    </source>
</evidence>
<evidence type="ECO:0000313" key="3">
    <source>
        <dbReference type="EMBL" id="QRM13580.1"/>
    </source>
</evidence>
<evidence type="ECO:0000313" key="4">
    <source>
        <dbReference type="Proteomes" id="UP000150838"/>
    </source>
</evidence>
<reference evidence="1 5" key="2">
    <citation type="submission" date="2016-05" db="EMBL/GenBank/DDBJ databases">
        <title>The analysis of a fowlpox virus genome sequence.</title>
        <authorList>
            <person name="Zhao Y."/>
            <person name="Liu S."/>
        </authorList>
    </citation>
    <scope>NUCLEOTIDE SEQUENCE [LARGE SCALE GENOMIC DNA]</scope>
    <source>
        <strain evidence="1 5">NX10</strain>
    </source>
</reference>
<dbReference type="EMBL" id="MW142017">
    <property type="protein sequence ID" value="QRM13580.1"/>
    <property type="molecule type" value="Genomic_DNA"/>
</dbReference>
<reference evidence="2 4" key="1">
    <citation type="journal article" date="2004" name="J. Gen. Virol.">
        <title>Comparison of the genome sequence of FP9, an attenuated, tissue culture-adapted European fowlpox virus, with those of virulent American and European viruses.</title>
        <authorList>
            <person name="Skinner M.A."/>
            <person name="Laidlaw S.M."/>
        </authorList>
    </citation>
    <scope>NUCLEOTIDE SEQUENCE [LARGE SCALE GENOMIC DNA]</scope>
    <source>
        <strain evidence="2">HP1-438 Munich</strain>
    </source>
</reference>
<protein>
    <submittedName>
        <fullName evidence="2">Uncharacterized protein fp9.045</fullName>
    </submittedName>
</protein>
<dbReference type="SMR" id="A0A385H9I9"/>
<reference evidence="3" key="3">
    <citation type="journal article" date="2021" name="Arch. Virol.">
        <title>Characterisation of an Australian fowlpox virus carrying a near-full-length provirus of reticuloendotheliosis virus.</title>
        <authorList>
            <person name="Sarker S."/>
            <person name="Athukorala A."/>
            <person name="Bowden T.R."/>
            <person name="Boyle D.B."/>
        </authorList>
    </citation>
    <scope>NUCLEOTIDE SEQUENCE</scope>
    <source>
        <strain evidence="3">FWPV-S</strain>
    </source>
</reference>
<accession>A0A385H9I9</accession>
<dbReference type="KEGG" id="vg:1486593"/>
<dbReference type="Proteomes" id="UP000627101">
    <property type="component" value="Segment"/>
</dbReference>
<organism evidence="2 4">
    <name type="scientific">Fowlpox virus</name>
    <name type="common">FPV</name>
    <dbReference type="NCBI Taxonomy" id="10261"/>
    <lineage>
        <taxon>Viruses</taxon>
        <taxon>Varidnaviria</taxon>
        <taxon>Bamfordvirae</taxon>
        <taxon>Nucleocytoviricota</taxon>
        <taxon>Pokkesviricetes</taxon>
        <taxon>Chitovirales</taxon>
        <taxon>Poxviridae</taxon>
        <taxon>Chordopoxvirinae</taxon>
        <taxon>Avipoxvirus</taxon>
        <taxon>Avipoxvirus fowlpox</taxon>
    </lineage>
</organism>
<name>A0A385H9I9_FOWPV</name>
<sequence length="73" mass="8658">MCLPKNPHPPVTTYTSVRILSINYIRPKLYFHFLLYYTIIKTNKYTNIIRNLEHVIKVLPFLLTACSCNCRLE</sequence>
<dbReference type="RefSeq" id="NP_039009.1">
    <property type="nucleotide sequence ID" value="NC_002188.1"/>
</dbReference>
<gene>
    <name evidence="2" type="primary">fp9.045</name>
    <name evidence="1" type="synonym">ORF045</name>
</gene>
<organismHost>
    <name type="scientific">Vertebrata</name>
    <name type="common">vertebrates</name>
    <dbReference type="NCBI Taxonomy" id="7742"/>
</organismHost>
<evidence type="ECO:0000313" key="5">
    <source>
        <dbReference type="Proteomes" id="UP000515929"/>
    </source>
</evidence>
<dbReference type="EMBL" id="AJ581527">
    <property type="protein sequence ID" value="CAE52592.1"/>
    <property type="molecule type" value="Genomic_DNA"/>
</dbReference>
<proteinExistence type="predicted"/>
<dbReference type="Proteomes" id="UP000515929">
    <property type="component" value="Segment"/>
</dbReference>
<dbReference type="EMBL" id="KX196452">
    <property type="protein sequence ID" value="ART91480.1"/>
    <property type="molecule type" value="Genomic_DNA"/>
</dbReference>
<accession>Q70HA4</accession>
<dbReference type="Proteomes" id="UP000150838">
    <property type="component" value="Segment"/>
</dbReference>